<keyword evidence="6" id="KW-0548">Nucleotidyltransferase</keyword>
<dbReference type="EC" id="2.7.7.65" evidence="1"/>
<feature type="transmembrane region" description="Helical" evidence="3">
    <location>
        <begin position="18"/>
        <end position="38"/>
    </location>
</feature>
<dbReference type="SMART" id="SM00267">
    <property type="entry name" value="GGDEF"/>
    <property type="match status" value="1"/>
</dbReference>
<dbReference type="SMART" id="SM00065">
    <property type="entry name" value="GAF"/>
    <property type="match status" value="1"/>
</dbReference>
<keyword evidence="6" id="KW-0808">Transferase</keyword>
<accession>A0ABV0CSR4</accession>
<name>A0ABV0CSR4_9SPHN</name>
<organism evidence="6 7">
    <name type="scientific">Aurantiacibacter flavus</name>
    <dbReference type="NCBI Taxonomy" id="3145232"/>
    <lineage>
        <taxon>Bacteria</taxon>
        <taxon>Pseudomonadati</taxon>
        <taxon>Pseudomonadota</taxon>
        <taxon>Alphaproteobacteria</taxon>
        <taxon>Sphingomonadales</taxon>
        <taxon>Erythrobacteraceae</taxon>
        <taxon>Aurantiacibacter</taxon>
    </lineage>
</organism>
<dbReference type="EMBL" id="JBDLBR010000001">
    <property type="protein sequence ID" value="MEN7535917.1"/>
    <property type="molecule type" value="Genomic_DNA"/>
</dbReference>
<keyword evidence="3" id="KW-1133">Transmembrane helix</keyword>
<evidence type="ECO:0000256" key="2">
    <source>
        <dbReference type="ARBA" id="ARBA00034247"/>
    </source>
</evidence>
<dbReference type="CDD" id="cd01949">
    <property type="entry name" value="GGDEF"/>
    <property type="match status" value="1"/>
</dbReference>
<dbReference type="PANTHER" id="PTHR45138:SF9">
    <property type="entry name" value="DIGUANYLATE CYCLASE DGCM-RELATED"/>
    <property type="match status" value="1"/>
</dbReference>
<dbReference type="SUPFAM" id="SSF158472">
    <property type="entry name" value="HAMP domain-like"/>
    <property type="match status" value="1"/>
</dbReference>
<feature type="domain" description="HAMP" evidence="4">
    <location>
        <begin position="216"/>
        <end position="269"/>
    </location>
</feature>
<dbReference type="Pfam" id="PF00990">
    <property type="entry name" value="GGDEF"/>
    <property type="match status" value="1"/>
</dbReference>
<dbReference type="Gene3D" id="3.30.450.40">
    <property type="match status" value="1"/>
</dbReference>
<keyword evidence="3" id="KW-0812">Transmembrane</keyword>
<dbReference type="InterPro" id="IPR029016">
    <property type="entry name" value="GAF-like_dom_sf"/>
</dbReference>
<dbReference type="Gene3D" id="6.10.340.10">
    <property type="match status" value="1"/>
</dbReference>
<protein>
    <recommendedName>
        <fullName evidence="1">diguanylate cyclase</fullName>
        <ecNumber evidence="1">2.7.7.65</ecNumber>
    </recommendedName>
</protein>
<comment type="catalytic activity">
    <reaction evidence="2">
        <text>2 GTP = 3',3'-c-di-GMP + 2 diphosphate</text>
        <dbReference type="Rhea" id="RHEA:24898"/>
        <dbReference type="ChEBI" id="CHEBI:33019"/>
        <dbReference type="ChEBI" id="CHEBI:37565"/>
        <dbReference type="ChEBI" id="CHEBI:58805"/>
        <dbReference type="EC" id="2.7.7.65"/>
    </reaction>
</comment>
<evidence type="ECO:0000256" key="1">
    <source>
        <dbReference type="ARBA" id="ARBA00012528"/>
    </source>
</evidence>
<sequence>MVVFCDGPCMRLSTITNWAYGATVALTLASGGTMLLAASAQERERDAVEQRYRLDKATSRLGSEVYALSDHARQYLNTGDPTYKVVYGHDLEGLATVEQRIDHIDDAGASANELALLENAVRQADTLHDEQILAIDAFEAGNETVARQILFGAEYERQLDQVQALIVRFQDLLDRRTERTVQAATEVARLWKTVSEIVIAITGILFLCVLYFIFKQRVLRPVVKLSDIVGRLAEQDYTTELPDIDQIDEIGDMAKAVRIFRENGLERQRLEAERDVDLATQNRLLSMTQRMQSCDTLDDLLYVVKSFIPSITPGHAGRLYLLEDQRNAMVASCDWLGPRHSASEFPPSACWALRRGLPHRPANGNVDVPCHHLRLEGSKAPDTLCLPITAQGERLGLLYLEARDDETEKSTISEVYLNMLVENIALALANLRLSDALREMAMVDALTGLANRHRLDETLTTQAARLAREGKSLSCLMIDIDHFKRFNDKHGHEAGDLVLQEVGGVLKSSVRETERAFRYGGEEFLLLLPEVNVDAAARRAEEIRAKIAALQTTHIGKDLGTITVSVGVATAPEHCHVGVLVPTADAVLLKAKRNGRDRVEIAQLLQDHKTAG</sequence>
<feature type="transmembrane region" description="Helical" evidence="3">
    <location>
        <begin position="197"/>
        <end position="214"/>
    </location>
</feature>
<dbReference type="GO" id="GO:0052621">
    <property type="term" value="F:diguanylate cyclase activity"/>
    <property type="evidence" value="ECO:0007669"/>
    <property type="project" value="UniProtKB-EC"/>
</dbReference>
<evidence type="ECO:0000259" key="5">
    <source>
        <dbReference type="PROSITE" id="PS50887"/>
    </source>
</evidence>
<dbReference type="NCBIfam" id="TIGR00254">
    <property type="entry name" value="GGDEF"/>
    <property type="match status" value="1"/>
</dbReference>
<keyword evidence="7" id="KW-1185">Reference proteome</keyword>
<dbReference type="InterPro" id="IPR003018">
    <property type="entry name" value="GAF"/>
</dbReference>
<dbReference type="InterPro" id="IPR029787">
    <property type="entry name" value="Nucleotide_cyclase"/>
</dbReference>
<dbReference type="InterPro" id="IPR043128">
    <property type="entry name" value="Rev_trsase/Diguanyl_cyclase"/>
</dbReference>
<proteinExistence type="predicted"/>
<keyword evidence="3" id="KW-0472">Membrane</keyword>
<dbReference type="Proteomes" id="UP001484535">
    <property type="component" value="Unassembled WGS sequence"/>
</dbReference>
<comment type="caution">
    <text evidence="6">The sequence shown here is derived from an EMBL/GenBank/DDBJ whole genome shotgun (WGS) entry which is preliminary data.</text>
</comment>
<evidence type="ECO:0000259" key="4">
    <source>
        <dbReference type="PROSITE" id="PS50885"/>
    </source>
</evidence>
<dbReference type="SUPFAM" id="SSF55073">
    <property type="entry name" value="Nucleotide cyclase"/>
    <property type="match status" value="1"/>
</dbReference>
<dbReference type="InterPro" id="IPR003660">
    <property type="entry name" value="HAMP_dom"/>
</dbReference>
<dbReference type="InterPro" id="IPR000160">
    <property type="entry name" value="GGDEF_dom"/>
</dbReference>
<dbReference type="CDD" id="cd06225">
    <property type="entry name" value="HAMP"/>
    <property type="match status" value="1"/>
</dbReference>
<dbReference type="Gene3D" id="3.30.70.270">
    <property type="match status" value="1"/>
</dbReference>
<dbReference type="PROSITE" id="PS50885">
    <property type="entry name" value="HAMP"/>
    <property type="match status" value="1"/>
</dbReference>
<dbReference type="PROSITE" id="PS50887">
    <property type="entry name" value="GGDEF"/>
    <property type="match status" value="1"/>
</dbReference>
<reference evidence="6 7" key="1">
    <citation type="submission" date="2024-05" db="EMBL/GenBank/DDBJ databases">
        <authorList>
            <person name="Park S."/>
        </authorList>
    </citation>
    <scope>NUCLEOTIDE SEQUENCE [LARGE SCALE GENOMIC DNA]</scope>
    <source>
        <strain evidence="6 7">DGU5</strain>
    </source>
</reference>
<evidence type="ECO:0000313" key="7">
    <source>
        <dbReference type="Proteomes" id="UP001484535"/>
    </source>
</evidence>
<evidence type="ECO:0000256" key="3">
    <source>
        <dbReference type="SAM" id="Phobius"/>
    </source>
</evidence>
<feature type="domain" description="GGDEF" evidence="5">
    <location>
        <begin position="471"/>
        <end position="604"/>
    </location>
</feature>
<gene>
    <name evidence="6" type="ORF">ABDJ38_01870</name>
</gene>
<dbReference type="SUPFAM" id="SSF55781">
    <property type="entry name" value="GAF domain-like"/>
    <property type="match status" value="1"/>
</dbReference>
<evidence type="ECO:0000313" key="6">
    <source>
        <dbReference type="EMBL" id="MEN7535917.1"/>
    </source>
</evidence>
<dbReference type="SMART" id="SM00304">
    <property type="entry name" value="HAMP"/>
    <property type="match status" value="1"/>
</dbReference>
<dbReference type="PANTHER" id="PTHR45138">
    <property type="entry name" value="REGULATORY COMPONENTS OF SENSORY TRANSDUCTION SYSTEM"/>
    <property type="match status" value="1"/>
</dbReference>
<dbReference type="InterPro" id="IPR050469">
    <property type="entry name" value="Diguanylate_Cyclase"/>
</dbReference>
<dbReference type="Pfam" id="PF00672">
    <property type="entry name" value="HAMP"/>
    <property type="match status" value="1"/>
</dbReference>